<comment type="caution">
    <text evidence="2">The sequence shown here is derived from an EMBL/GenBank/DDBJ whole genome shotgun (WGS) entry which is preliminary data.</text>
</comment>
<gene>
    <name evidence="2" type="ORF">LCGC14_0629250</name>
</gene>
<accession>A0A0F9R2A9</accession>
<proteinExistence type="predicted"/>
<evidence type="ECO:0000256" key="1">
    <source>
        <dbReference type="SAM" id="Phobius"/>
    </source>
</evidence>
<keyword evidence="1" id="KW-0472">Membrane</keyword>
<evidence type="ECO:0000313" key="2">
    <source>
        <dbReference type="EMBL" id="KKN50755.1"/>
    </source>
</evidence>
<protein>
    <submittedName>
        <fullName evidence="2">Uncharacterized protein</fullName>
    </submittedName>
</protein>
<sequence length="76" mass="8762">MIKKQLFLLVIILTIYAPAELTRAIIVYTSMEWQYIFEIAFIWVLYVAGVILAGVLIWRTNGGEKRPGTFQESKEP</sequence>
<reference evidence="2" key="1">
    <citation type="journal article" date="2015" name="Nature">
        <title>Complex archaea that bridge the gap between prokaryotes and eukaryotes.</title>
        <authorList>
            <person name="Spang A."/>
            <person name="Saw J.H."/>
            <person name="Jorgensen S.L."/>
            <person name="Zaremba-Niedzwiedzka K."/>
            <person name="Martijn J."/>
            <person name="Lind A.E."/>
            <person name="van Eijk R."/>
            <person name="Schleper C."/>
            <person name="Guy L."/>
            <person name="Ettema T.J."/>
        </authorList>
    </citation>
    <scope>NUCLEOTIDE SEQUENCE</scope>
</reference>
<feature type="transmembrane region" description="Helical" evidence="1">
    <location>
        <begin position="34"/>
        <end position="58"/>
    </location>
</feature>
<dbReference type="EMBL" id="LAZR01001096">
    <property type="protein sequence ID" value="KKN50755.1"/>
    <property type="molecule type" value="Genomic_DNA"/>
</dbReference>
<keyword evidence="1" id="KW-0812">Transmembrane</keyword>
<keyword evidence="1" id="KW-1133">Transmembrane helix</keyword>
<name>A0A0F9R2A9_9ZZZZ</name>
<organism evidence="2">
    <name type="scientific">marine sediment metagenome</name>
    <dbReference type="NCBI Taxonomy" id="412755"/>
    <lineage>
        <taxon>unclassified sequences</taxon>
        <taxon>metagenomes</taxon>
        <taxon>ecological metagenomes</taxon>
    </lineage>
</organism>
<dbReference type="AlphaFoldDB" id="A0A0F9R2A9"/>